<feature type="compositionally biased region" description="Polar residues" evidence="6">
    <location>
        <begin position="114"/>
        <end position="129"/>
    </location>
</feature>
<dbReference type="AlphaFoldDB" id="A0A7R8YL37"/>
<keyword evidence="3 7" id="KW-1133">Transmembrane helix</keyword>
<dbReference type="PANTHER" id="PTHR13428">
    <property type="entry name" value="INNER NUCLEAR MEMBRANE PROTEIN MAN1 LEM DOMAIN CONTAINING PROTEIN"/>
    <property type="match status" value="1"/>
</dbReference>
<evidence type="ECO:0000313" key="10">
    <source>
        <dbReference type="Proteomes" id="UP000594454"/>
    </source>
</evidence>
<feature type="compositionally biased region" description="Low complexity" evidence="6">
    <location>
        <begin position="103"/>
        <end position="113"/>
    </location>
</feature>
<gene>
    <name evidence="9" type="ORF">HERILL_LOCUS463</name>
</gene>
<dbReference type="FunCoup" id="A0A7R8YL37">
    <property type="interactions" value="1500"/>
</dbReference>
<accession>A0A7R8YL37</accession>
<evidence type="ECO:0000256" key="3">
    <source>
        <dbReference type="ARBA" id="ARBA00022989"/>
    </source>
</evidence>
<dbReference type="PANTHER" id="PTHR13428:SF12">
    <property type="entry name" value="INNER NUCLEAR MEMBRANE PROTEIN MAN1"/>
    <property type="match status" value="1"/>
</dbReference>
<feature type="compositionally biased region" description="Polar residues" evidence="6">
    <location>
        <begin position="80"/>
        <end position="97"/>
    </location>
</feature>
<dbReference type="OrthoDB" id="118234at2759"/>
<proteinExistence type="predicted"/>
<protein>
    <recommendedName>
        <fullName evidence="8">LEM domain-containing protein</fullName>
    </recommendedName>
</protein>
<keyword evidence="2 7" id="KW-0812">Transmembrane</keyword>
<dbReference type="InterPro" id="IPR012677">
    <property type="entry name" value="Nucleotide-bd_a/b_plait_sf"/>
</dbReference>
<evidence type="ECO:0000256" key="1">
    <source>
        <dbReference type="ARBA" id="ARBA00004473"/>
    </source>
</evidence>
<evidence type="ECO:0000256" key="2">
    <source>
        <dbReference type="ARBA" id="ARBA00022692"/>
    </source>
</evidence>
<dbReference type="InterPro" id="IPR011015">
    <property type="entry name" value="LEM/LEM-like_dom_sf"/>
</dbReference>
<keyword evidence="4 7" id="KW-0472">Membrane</keyword>
<reference evidence="9 10" key="1">
    <citation type="submission" date="2020-11" db="EMBL/GenBank/DDBJ databases">
        <authorList>
            <person name="Wallbank WR R."/>
            <person name="Pardo Diaz C."/>
            <person name="Kozak K."/>
            <person name="Martin S."/>
            <person name="Jiggins C."/>
            <person name="Moest M."/>
            <person name="Warren A I."/>
            <person name="Generalovic N T."/>
            <person name="Byers J.R.P. K."/>
            <person name="Montejo-Kovacevich G."/>
            <person name="Yen C E."/>
        </authorList>
    </citation>
    <scope>NUCLEOTIDE SEQUENCE [LARGE SCALE GENOMIC DNA]</scope>
</reference>
<dbReference type="InParanoid" id="A0A7R8YL37"/>
<keyword evidence="5" id="KW-0539">Nucleus</keyword>
<comment type="subcellular location">
    <subcellularLocation>
        <location evidence="1">Nucleus inner membrane</location>
        <topology evidence="1">Multi-pass membrane protein</topology>
    </subcellularLocation>
</comment>
<dbReference type="SUPFAM" id="SSF63451">
    <property type="entry name" value="LEM domain"/>
    <property type="match status" value="1"/>
</dbReference>
<feature type="transmembrane region" description="Helical" evidence="7">
    <location>
        <begin position="315"/>
        <end position="339"/>
    </location>
</feature>
<dbReference type="Gene3D" id="3.30.70.330">
    <property type="match status" value="1"/>
</dbReference>
<dbReference type="PROSITE" id="PS50954">
    <property type="entry name" value="LEM"/>
    <property type="match status" value="1"/>
</dbReference>
<dbReference type="InterPro" id="IPR052277">
    <property type="entry name" value="INM_ESCRT-Associated"/>
</dbReference>
<sequence>MNRTMDNLEQLPDEELQQRLLQFGFPRLPVTGTTRKIIIKKLRNIMNNEKAKLRRETKYATRYSSDEDSSDVDSRKKQQRATTVGASTVRTSSYNSQMPPPATTTIRRATTITSNVGNIGGMTSSSPIQDSKRSPESSRNLRNSIYVPPPILATDSDDDIDYSYRPNNSINSRLSASPSVRSSIRSSYSTNANYLFTPDKSLDESSSSSTASYLRNRYKPLGQKINVDSSPPVTNGNHRSGENSLYSSDFTQRLLKLRGDTIRDSVYKGSYPTPPPREPSDVVYQVPEPQQNISPRAAFSNLINRLDEQYGVKQTLIPCVLLSALIVFFALVSVMYLTISPDLANTISERNTFYKICDSDVHSAVGFSQLTCIEQGNLNGALELLRVITPELQKRTEYHKCKDSTVPFTLGAKEIVRLVQASHPHINVRQTIRDLHNVEYLIHQNPQWKISPVDADGNPLTFDQVLALRDAQAYSFAILNPRLPFTCSLYNKLQKFFLYVGIIGISLVAVGGLYMVYKLIVRYRQSKRDTVAYLNDEIINNLMRKAASNPDEPLVVVNHLRDKLIPLHKRRKMEWAWNETIRFLQQNDSRVQFEVGIRNGEECLMMKWVDTISPEQIGQRSPIKKWHSPAFDNTNKIVNPPTPCLKIRYMFDKHEANNPNLKTIIQDAILEKVGSDCKIYDIQLDKVNCWVYVRCASDKDAGIVHDKINGWWFDKRLVSIKFLRLERYLSRFSNSSSGPTCLRPSNTKNLSMSQCEMRDANAMHAMEDDDDDLEDDEMDDD</sequence>
<evidence type="ECO:0000256" key="5">
    <source>
        <dbReference type="ARBA" id="ARBA00023242"/>
    </source>
</evidence>
<keyword evidence="10" id="KW-1185">Reference proteome</keyword>
<dbReference type="GO" id="GO:0005637">
    <property type="term" value="C:nuclear inner membrane"/>
    <property type="evidence" value="ECO:0007669"/>
    <property type="project" value="UniProtKB-SubCell"/>
</dbReference>
<feature type="domain" description="LEM" evidence="8">
    <location>
        <begin position="5"/>
        <end position="49"/>
    </location>
</feature>
<dbReference type="Gene3D" id="1.10.720.40">
    <property type="match status" value="1"/>
</dbReference>
<dbReference type="GO" id="GO:0030514">
    <property type="term" value="P:negative regulation of BMP signaling pathway"/>
    <property type="evidence" value="ECO:0007669"/>
    <property type="project" value="TreeGrafter"/>
</dbReference>
<evidence type="ECO:0000256" key="6">
    <source>
        <dbReference type="SAM" id="MobiDB-lite"/>
    </source>
</evidence>
<feature type="region of interest" description="Disordered" evidence="6">
    <location>
        <begin position="222"/>
        <end position="245"/>
    </location>
</feature>
<evidence type="ECO:0000313" key="9">
    <source>
        <dbReference type="EMBL" id="CAD7077088.1"/>
    </source>
</evidence>
<dbReference type="FunFam" id="3.30.70.330:FF:000695">
    <property type="entry name" value="Blast:CCR4-NOT transcription complex subunit 11"/>
    <property type="match status" value="1"/>
</dbReference>
<dbReference type="Proteomes" id="UP000594454">
    <property type="component" value="Chromosome 1"/>
</dbReference>
<dbReference type="EMBL" id="LR899009">
    <property type="protein sequence ID" value="CAD7077088.1"/>
    <property type="molecule type" value="Genomic_DNA"/>
</dbReference>
<dbReference type="Pfam" id="PF03020">
    <property type="entry name" value="LEM"/>
    <property type="match status" value="1"/>
</dbReference>
<dbReference type="SMART" id="SM00540">
    <property type="entry name" value="LEM"/>
    <property type="match status" value="1"/>
</dbReference>
<feature type="compositionally biased region" description="Low complexity" evidence="6">
    <location>
        <begin position="172"/>
        <end position="181"/>
    </location>
</feature>
<dbReference type="FunFam" id="1.10.720.40:FF:000001">
    <property type="entry name" value="LEM domain containing 2, isoform CRA_a"/>
    <property type="match status" value="1"/>
</dbReference>
<feature type="transmembrane region" description="Helical" evidence="7">
    <location>
        <begin position="496"/>
        <end position="517"/>
    </location>
</feature>
<dbReference type="OMA" id="PELPMQC"/>
<evidence type="ECO:0000256" key="7">
    <source>
        <dbReference type="SAM" id="Phobius"/>
    </source>
</evidence>
<dbReference type="Gene3D" id="1.10.10.1180">
    <property type="entry name" value="MAN1, winged-helix domain"/>
    <property type="match status" value="1"/>
</dbReference>
<dbReference type="CDD" id="cd12934">
    <property type="entry name" value="LEM"/>
    <property type="match status" value="1"/>
</dbReference>
<dbReference type="InterPro" id="IPR041885">
    <property type="entry name" value="MAN1_winged_helix_dom"/>
</dbReference>
<dbReference type="GO" id="GO:0031490">
    <property type="term" value="F:chromatin DNA binding"/>
    <property type="evidence" value="ECO:0007669"/>
    <property type="project" value="TreeGrafter"/>
</dbReference>
<feature type="compositionally biased region" description="Polar residues" evidence="6">
    <location>
        <begin position="226"/>
        <end position="245"/>
    </location>
</feature>
<dbReference type="InterPro" id="IPR003887">
    <property type="entry name" value="LEM_dom"/>
</dbReference>
<evidence type="ECO:0000256" key="4">
    <source>
        <dbReference type="ARBA" id="ARBA00023136"/>
    </source>
</evidence>
<evidence type="ECO:0000259" key="8">
    <source>
        <dbReference type="PROSITE" id="PS50954"/>
    </source>
</evidence>
<organism evidence="9 10">
    <name type="scientific">Hermetia illucens</name>
    <name type="common">Black soldier fly</name>
    <dbReference type="NCBI Taxonomy" id="343691"/>
    <lineage>
        <taxon>Eukaryota</taxon>
        <taxon>Metazoa</taxon>
        <taxon>Ecdysozoa</taxon>
        <taxon>Arthropoda</taxon>
        <taxon>Hexapoda</taxon>
        <taxon>Insecta</taxon>
        <taxon>Pterygota</taxon>
        <taxon>Neoptera</taxon>
        <taxon>Endopterygota</taxon>
        <taxon>Diptera</taxon>
        <taxon>Brachycera</taxon>
        <taxon>Stratiomyomorpha</taxon>
        <taxon>Stratiomyidae</taxon>
        <taxon>Hermetiinae</taxon>
        <taxon>Hermetia</taxon>
    </lineage>
</organism>
<feature type="region of interest" description="Disordered" evidence="6">
    <location>
        <begin position="53"/>
        <end position="181"/>
    </location>
</feature>
<dbReference type="GO" id="GO:0006998">
    <property type="term" value="P:nuclear envelope organization"/>
    <property type="evidence" value="ECO:0007669"/>
    <property type="project" value="TreeGrafter"/>
</dbReference>
<name>A0A7R8YL37_HERIL</name>